<evidence type="ECO:0000256" key="5">
    <source>
        <dbReference type="ARBA" id="ARBA00022989"/>
    </source>
</evidence>
<evidence type="ECO:0000259" key="8">
    <source>
        <dbReference type="PROSITE" id="PS50928"/>
    </source>
</evidence>
<keyword evidence="4 7" id="KW-0812">Transmembrane</keyword>
<evidence type="ECO:0000313" key="9">
    <source>
        <dbReference type="EMBL" id="RGB74545.1"/>
    </source>
</evidence>
<dbReference type="OrthoDB" id="9794684at2"/>
<keyword evidence="5 7" id="KW-1133">Transmembrane helix</keyword>
<dbReference type="EMBL" id="QVEU01000010">
    <property type="protein sequence ID" value="RGB74545.1"/>
    <property type="molecule type" value="Genomic_DNA"/>
</dbReference>
<dbReference type="PROSITE" id="PS50928">
    <property type="entry name" value="ABC_TM1"/>
    <property type="match status" value="1"/>
</dbReference>
<dbReference type="PANTHER" id="PTHR43744">
    <property type="entry name" value="ABC TRANSPORTER PERMEASE PROTEIN MG189-RELATED-RELATED"/>
    <property type="match status" value="1"/>
</dbReference>
<feature type="transmembrane region" description="Helical" evidence="7">
    <location>
        <begin position="77"/>
        <end position="101"/>
    </location>
</feature>
<feature type="transmembrane region" description="Helical" evidence="7">
    <location>
        <begin position="143"/>
        <end position="164"/>
    </location>
</feature>
<comment type="subcellular location">
    <subcellularLocation>
        <location evidence="1 7">Cell membrane</location>
        <topology evidence="1 7">Multi-pass membrane protein</topology>
    </subcellularLocation>
</comment>
<protein>
    <submittedName>
        <fullName evidence="9">Carbohydrate ABC transporter permease</fullName>
    </submittedName>
</protein>
<comment type="similarity">
    <text evidence="7">Belongs to the binding-protein-dependent transport system permease family.</text>
</comment>
<evidence type="ECO:0000256" key="2">
    <source>
        <dbReference type="ARBA" id="ARBA00022448"/>
    </source>
</evidence>
<dbReference type="RefSeq" id="WP_117522255.1">
    <property type="nucleotide sequence ID" value="NZ_AP031484.1"/>
</dbReference>
<reference evidence="9 10" key="1">
    <citation type="submission" date="2018-08" db="EMBL/GenBank/DDBJ databases">
        <title>A genome reference for cultivated species of the human gut microbiota.</title>
        <authorList>
            <person name="Zou Y."/>
            <person name="Xue W."/>
            <person name="Luo G."/>
        </authorList>
    </citation>
    <scope>NUCLEOTIDE SEQUENCE [LARGE SCALE GENOMIC DNA]</scope>
    <source>
        <strain evidence="9 10">OF01-3</strain>
    </source>
</reference>
<feature type="transmembrane region" description="Helical" evidence="7">
    <location>
        <begin position="16"/>
        <end position="41"/>
    </location>
</feature>
<dbReference type="PANTHER" id="PTHR43744:SF9">
    <property type="entry name" value="POLYGALACTURONAN_RHAMNOGALACTURONAN TRANSPORT SYSTEM PERMEASE PROTEIN YTCP"/>
    <property type="match status" value="1"/>
</dbReference>
<organism evidence="9 10">
    <name type="scientific">Anaerococcus nagyae</name>
    <dbReference type="NCBI Taxonomy" id="1755241"/>
    <lineage>
        <taxon>Bacteria</taxon>
        <taxon>Bacillati</taxon>
        <taxon>Bacillota</taxon>
        <taxon>Tissierellia</taxon>
        <taxon>Tissierellales</taxon>
        <taxon>Peptoniphilaceae</taxon>
        <taxon>Anaerococcus</taxon>
    </lineage>
</organism>
<evidence type="ECO:0000256" key="1">
    <source>
        <dbReference type="ARBA" id="ARBA00004651"/>
    </source>
</evidence>
<dbReference type="SUPFAM" id="SSF161098">
    <property type="entry name" value="MetI-like"/>
    <property type="match status" value="1"/>
</dbReference>
<dbReference type="InterPro" id="IPR035906">
    <property type="entry name" value="MetI-like_sf"/>
</dbReference>
<evidence type="ECO:0000256" key="4">
    <source>
        <dbReference type="ARBA" id="ARBA00022692"/>
    </source>
</evidence>
<keyword evidence="2 7" id="KW-0813">Transport</keyword>
<keyword evidence="6 7" id="KW-0472">Membrane</keyword>
<dbReference type="GO" id="GO:0055085">
    <property type="term" value="P:transmembrane transport"/>
    <property type="evidence" value="ECO:0007669"/>
    <property type="project" value="InterPro"/>
</dbReference>
<sequence length="301" mass="33726">MKSTTKPMQSSKWSQIIFYIVLILMSLAIILPFLHILALAFNSGKDAATGGITFFPRKPTTENFHEVFKQKNLVNGFFISVFRTVIGTVAGVFLMSMAAWALTIPDLPGRSKITFFIFFTMLFSGGTIPYYLVLSQLNLTNTIWVYVIPSLYSVTNILLLRSAFQQVPMSLVEAARIDGMKEFRIFTDMVLPMSKPTLATVTLFTAVGHWNDWFAGSFYVRNQKLKPLATLLQDMLTRQQGLADVLAKNSGAAYQQLDKVQITGDSLQMATIIVVILPIVIMYPFIQKYFVQGITIGSVKE</sequence>
<dbReference type="Pfam" id="PF00528">
    <property type="entry name" value="BPD_transp_1"/>
    <property type="match status" value="1"/>
</dbReference>
<dbReference type="GO" id="GO:0005886">
    <property type="term" value="C:plasma membrane"/>
    <property type="evidence" value="ECO:0007669"/>
    <property type="project" value="UniProtKB-SubCell"/>
</dbReference>
<feature type="domain" description="ABC transmembrane type-1" evidence="8">
    <location>
        <begin position="73"/>
        <end position="286"/>
    </location>
</feature>
<evidence type="ECO:0000256" key="6">
    <source>
        <dbReference type="ARBA" id="ARBA00023136"/>
    </source>
</evidence>
<dbReference type="Proteomes" id="UP000261011">
    <property type="component" value="Unassembled WGS sequence"/>
</dbReference>
<proteinExistence type="inferred from homology"/>
<comment type="caution">
    <text evidence="9">The sequence shown here is derived from an EMBL/GenBank/DDBJ whole genome shotgun (WGS) entry which is preliminary data.</text>
</comment>
<dbReference type="InterPro" id="IPR000515">
    <property type="entry name" value="MetI-like"/>
</dbReference>
<dbReference type="CDD" id="cd06261">
    <property type="entry name" value="TM_PBP2"/>
    <property type="match status" value="1"/>
</dbReference>
<dbReference type="AlphaFoldDB" id="A0A3E2TFH5"/>
<gene>
    <name evidence="9" type="ORF">DXA39_08310</name>
</gene>
<feature type="transmembrane region" description="Helical" evidence="7">
    <location>
        <begin position="267"/>
        <end position="286"/>
    </location>
</feature>
<evidence type="ECO:0000256" key="7">
    <source>
        <dbReference type="RuleBase" id="RU363032"/>
    </source>
</evidence>
<dbReference type="Gene3D" id="1.10.3720.10">
    <property type="entry name" value="MetI-like"/>
    <property type="match status" value="1"/>
</dbReference>
<accession>A0A3E2TFH5</accession>
<feature type="transmembrane region" description="Helical" evidence="7">
    <location>
        <begin position="113"/>
        <end position="131"/>
    </location>
</feature>
<keyword evidence="3" id="KW-1003">Cell membrane</keyword>
<name>A0A3E2TFH5_9FIRM</name>
<evidence type="ECO:0000313" key="10">
    <source>
        <dbReference type="Proteomes" id="UP000261011"/>
    </source>
</evidence>
<evidence type="ECO:0000256" key="3">
    <source>
        <dbReference type="ARBA" id="ARBA00022475"/>
    </source>
</evidence>
<keyword evidence="10" id="KW-1185">Reference proteome</keyword>